<dbReference type="InterPro" id="IPR050745">
    <property type="entry name" value="Multifunctional_regulatory"/>
</dbReference>
<feature type="repeat" description="ANK" evidence="3">
    <location>
        <begin position="217"/>
        <end position="249"/>
    </location>
</feature>
<dbReference type="PANTHER" id="PTHR24189:SF50">
    <property type="entry name" value="ANKYRIN REPEAT AND SOCS BOX PROTEIN 2"/>
    <property type="match status" value="1"/>
</dbReference>
<name>A0A0P7BME5_9HYPO</name>
<accession>A0A0P7BME5</accession>
<feature type="repeat" description="ANK" evidence="3">
    <location>
        <begin position="252"/>
        <end position="284"/>
    </location>
</feature>
<proteinExistence type="predicted"/>
<evidence type="ECO:0000256" key="3">
    <source>
        <dbReference type="PROSITE-ProRule" id="PRU00023"/>
    </source>
</evidence>
<dbReference type="Gene3D" id="1.25.40.20">
    <property type="entry name" value="Ankyrin repeat-containing domain"/>
    <property type="match status" value="3"/>
</dbReference>
<dbReference type="Proteomes" id="UP000050424">
    <property type="component" value="Unassembled WGS sequence"/>
</dbReference>
<evidence type="ECO:0000313" key="4">
    <source>
        <dbReference type="EMBL" id="KPM41418.1"/>
    </source>
</evidence>
<dbReference type="AlphaFoldDB" id="A0A0P7BME5"/>
<protein>
    <submittedName>
        <fullName evidence="4">Uncharacterized protein</fullName>
    </submittedName>
</protein>
<feature type="repeat" description="ANK" evidence="3">
    <location>
        <begin position="147"/>
        <end position="179"/>
    </location>
</feature>
<dbReference type="Pfam" id="PF13637">
    <property type="entry name" value="Ank_4"/>
    <property type="match status" value="1"/>
</dbReference>
<organism evidence="4 5">
    <name type="scientific">Neonectria ditissima</name>
    <dbReference type="NCBI Taxonomy" id="78410"/>
    <lineage>
        <taxon>Eukaryota</taxon>
        <taxon>Fungi</taxon>
        <taxon>Dikarya</taxon>
        <taxon>Ascomycota</taxon>
        <taxon>Pezizomycotina</taxon>
        <taxon>Sordariomycetes</taxon>
        <taxon>Hypocreomycetidae</taxon>
        <taxon>Hypocreales</taxon>
        <taxon>Nectriaceae</taxon>
        <taxon>Neonectria</taxon>
    </lineage>
</organism>
<reference evidence="4 5" key="1">
    <citation type="submission" date="2015-09" db="EMBL/GenBank/DDBJ databases">
        <title>Draft genome of a European isolate of the apple canker pathogen Neonectria ditissima.</title>
        <authorList>
            <person name="Gomez-Cortecero A."/>
            <person name="Harrison R.J."/>
            <person name="Armitage A.D."/>
        </authorList>
    </citation>
    <scope>NUCLEOTIDE SEQUENCE [LARGE SCALE GENOMIC DNA]</scope>
    <source>
        <strain evidence="4 5">R09/05</strain>
    </source>
</reference>
<comment type="caution">
    <text evidence="4">The sequence shown here is derived from an EMBL/GenBank/DDBJ whole genome shotgun (WGS) entry which is preliminary data.</text>
</comment>
<dbReference type="Pfam" id="PF12796">
    <property type="entry name" value="Ank_2"/>
    <property type="match status" value="2"/>
</dbReference>
<sequence>MQTSLPPLDAAWDPTLQTEDGDEYCWTPLQLAARGGELEKIQEILAADPAAVNQPPHGYYGQTAIQAACMHGHEQAVQILVDAGADVHFCNGNNFQRNALQIACGHGNEKVVDILLSAGAKVNEESSTPASRMRGSKTSSVSVTRYNGRTALQAAAERGHMHLVRRLLQLGADVNAPPSPSAGYTALQAAAGGGYTAILRLLLENGADINGAAAKYKGYTALQGACLKGHIEVVDLLLEQGANVHALGGLYGDGMALHAAAEKGHVDVIERLLEAGTDVNACSFKRGRGQTALQSAAVGALALVEKESQSNDMSLRASLMLVGNACRPREGDLGLALFDRAKSYLQQNQDQSTTIQQQNMPFFRGALIHLEMLLSHCTDDNRESYPPFQVAVFQASRQTPICGLKVAGDMQCGMQRIGRLIRWQRKQTHSPLFATHAYIKLLQQTIATAEELTKRMLSLTTPADMEIIDPADQKTPLGHFLTLAKAFRFVYGGPEPEAFNTKKLYRRWLVDLFSATDSRNAAQRPSGQNFQPCLLVAFCSELRMPAEALLAQDDSLTADSESLENGIGITLDAINVADARAMLRSLLTCFLHILPILPVQTCLKIVKAAWQKMDAAEMRASETGQSMNEEIYWIDVTISNRWETVT</sequence>
<dbReference type="PROSITE" id="PS50088">
    <property type="entry name" value="ANK_REPEAT"/>
    <property type="match status" value="6"/>
</dbReference>
<dbReference type="EMBL" id="LKCW01000065">
    <property type="protein sequence ID" value="KPM41418.1"/>
    <property type="molecule type" value="Genomic_DNA"/>
</dbReference>
<evidence type="ECO:0000256" key="2">
    <source>
        <dbReference type="ARBA" id="ARBA00023043"/>
    </source>
</evidence>
<dbReference type="OrthoDB" id="4772757at2759"/>
<feature type="repeat" description="ANK" evidence="3">
    <location>
        <begin position="60"/>
        <end position="92"/>
    </location>
</feature>
<dbReference type="STRING" id="78410.A0A0P7BME5"/>
<feature type="repeat" description="ANK" evidence="3">
    <location>
        <begin position="95"/>
        <end position="127"/>
    </location>
</feature>
<dbReference type="SMART" id="SM00248">
    <property type="entry name" value="ANK"/>
    <property type="match status" value="7"/>
</dbReference>
<keyword evidence="1" id="KW-0677">Repeat</keyword>
<dbReference type="InterPro" id="IPR002110">
    <property type="entry name" value="Ankyrin_rpt"/>
</dbReference>
<dbReference type="PROSITE" id="PS50297">
    <property type="entry name" value="ANK_REP_REGION"/>
    <property type="match status" value="6"/>
</dbReference>
<dbReference type="Pfam" id="PF00023">
    <property type="entry name" value="Ank"/>
    <property type="match status" value="1"/>
</dbReference>
<dbReference type="InterPro" id="IPR036770">
    <property type="entry name" value="Ankyrin_rpt-contain_sf"/>
</dbReference>
<dbReference type="PANTHER" id="PTHR24189">
    <property type="entry name" value="MYOTROPHIN"/>
    <property type="match status" value="1"/>
</dbReference>
<gene>
    <name evidence="4" type="ORF">AK830_g5117</name>
</gene>
<keyword evidence="2 3" id="KW-0040">ANK repeat</keyword>
<dbReference type="SUPFAM" id="SSF48403">
    <property type="entry name" value="Ankyrin repeat"/>
    <property type="match status" value="1"/>
</dbReference>
<evidence type="ECO:0000256" key="1">
    <source>
        <dbReference type="ARBA" id="ARBA00022737"/>
    </source>
</evidence>
<keyword evidence="5" id="KW-1185">Reference proteome</keyword>
<feature type="repeat" description="ANK" evidence="3">
    <location>
        <begin position="182"/>
        <end position="214"/>
    </location>
</feature>
<evidence type="ECO:0000313" key="5">
    <source>
        <dbReference type="Proteomes" id="UP000050424"/>
    </source>
</evidence>
<dbReference type="PRINTS" id="PR01415">
    <property type="entry name" value="ANKYRIN"/>
</dbReference>